<evidence type="ECO:0000256" key="1">
    <source>
        <dbReference type="SAM" id="Phobius"/>
    </source>
</evidence>
<protein>
    <submittedName>
        <fullName evidence="5">Uncharacterized protein</fullName>
    </submittedName>
</protein>
<dbReference type="AlphaFoldDB" id="A0A498IF87"/>
<dbReference type="InterPro" id="IPR013766">
    <property type="entry name" value="Thioredoxin_domain"/>
</dbReference>
<proteinExistence type="predicted"/>
<comment type="caution">
    <text evidence="5">The sequence shown here is derived from an EMBL/GenBank/DDBJ whole genome shotgun (WGS) entry which is preliminary data.</text>
</comment>
<sequence length="620" mass="70748">MDKSVILLYIAALAASFRLASSSALCPHESDFFRYSLQSQCPISISPHPPLKVDGNFLDRALASQQRTDYSAVLFYASWCPLSCTMYPTFEKLSFMFPQVEHLAIEESSALPSVFSRYGIHSFPSILLVNQTSMMRYHGPKNLSLLAQFYQKTTGLEPVQYFDGDHTVSLNIREKSIIQSMSDMSLREISRREPFLAFATLFLCLRVLLYIFPKVLTRLQAFWVLYVPHFNLGIFGETSQIMGRILHMVDVRRIWTKLRLCKTRNFHKGAKNARLLLWCAMEEFGALFWGPVITLFSSSFGTVVLFLSDGCKGCSFGKQVDDGGRKLLGFTLMDLDEWEYLPDDAFLDFHEDSEEKRIFSSKRYSSSDNSKSVFNKNYFIIPSPSSRSKVIHETPRRRLPPTTPPLVSPAWINSSLVPVPIQLELPPSFDKAPSLSQEEQEEEKQVIKVSQVDQDAQLSQVYFKKTWENEFADMKILDSPKSPTCRSPMHQQTDKFQFDDNLGQEITSLRKEVVDKNSLLESSEEINSNNNNIWKLSFTGIGAICSFGFAAATVCIIFFGAHQRNKQYQHNQNRFQIYTDDNKRIKHAVQDATKLNEAFSAVRVSLPRAHVTYGGYYNGL</sequence>
<dbReference type="SUPFAM" id="SSF52833">
    <property type="entry name" value="Thioredoxin-like"/>
    <property type="match status" value="1"/>
</dbReference>
<keyword evidence="1" id="KW-0472">Membrane</keyword>
<dbReference type="PANTHER" id="PTHR47126">
    <property type="entry name" value="5'-ADENYLYLSULFATE REDUCTASE-LIKE 7"/>
    <property type="match status" value="1"/>
</dbReference>
<feature type="transmembrane region" description="Helical" evidence="1">
    <location>
        <begin position="536"/>
        <end position="561"/>
    </location>
</feature>
<evidence type="ECO:0000259" key="4">
    <source>
        <dbReference type="Pfam" id="PF20705"/>
    </source>
</evidence>
<feature type="transmembrane region" description="Helical" evidence="1">
    <location>
        <begin position="195"/>
        <end position="212"/>
    </location>
</feature>
<feature type="transmembrane region" description="Helical" evidence="1">
    <location>
        <begin position="284"/>
        <end position="307"/>
    </location>
</feature>
<dbReference type="Proteomes" id="UP000290289">
    <property type="component" value="Chromosome 12"/>
</dbReference>
<keyword evidence="1" id="KW-0812">Transmembrane</keyword>
<evidence type="ECO:0000259" key="3">
    <source>
        <dbReference type="Pfam" id="PF00085"/>
    </source>
</evidence>
<dbReference type="Gene3D" id="3.40.30.10">
    <property type="entry name" value="Glutaredoxin"/>
    <property type="match status" value="1"/>
</dbReference>
<organism evidence="5 6">
    <name type="scientific">Malus domestica</name>
    <name type="common">Apple</name>
    <name type="synonym">Pyrus malus</name>
    <dbReference type="NCBI Taxonomy" id="3750"/>
    <lineage>
        <taxon>Eukaryota</taxon>
        <taxon>Viridiplantae</taxon>
        <taxon>Streptophyta</taxon>
        <taxon>Embryophyta</taxon>
        <taxon>Tracheophyta</taxon>
        <taxon>Spermatophyta</taxon>
        <taxon>Magnoliopsida</taxon>
        <taxon>eudicotyledons</taxon>
        <taxon>Gunneridae</taxon>
        <taxon>Pentapetalae</taxon>
        <taxon>rosids</taxon>
        <taxon>fabids</taxon>
        <taxon>Rosales</taxon>
        <taxon>Rosaceae</taxon>
        <taxon>Amygdaloideae</taxon>
        <taxon>Maleae</taxon>
        <taxon>Malus</taxon>
    </lineage>
</organism>
<feature type="domain" description="Thioredoxin" evidence="3">
    <location>
        <begin position="69"/>
        <end position="150"/>
    </location>
</feature>
<dbReference type="Pfam" id="PF20705">
    <property type="entry name" value="DUF6821"/>
    <property type="match status" value="1"/>
</dbReference>
<evidence type="ECO:0000313" key="6">
    <source>
        <dbReference type="Proteomes" id="UP000290289"/>
    </source>
</evidence>
<dbReference type="InterPro" id="IPR036249">
    <property type="entry name" value="Thioredoxin-like_sf"/>
</dbReference>
<dbReference type="CDD" id="cd02999">
    <property type="entry name" value="PDI_a_ERp44_like"/>
    <property type="match status" value="1"/>
</dbReference>
<accession>A0A498IF87</accession>
<feature type="domain" description="DUF6821" evidence="4">
    <location>
        <begin position="454"/>
        <end position="620"/>
    </location>
</feature>
<evidence type="ECO:0000256" key="2">
    <source>
        <dbReference type="SAM" id="SignalP"/>
    </source>
</evidence>
<feature type="signal peptide" evidence="2">
    <location>
        <begin position="1"/>
        <end position="22"/>
    </location>
</feature>
<dbReference type="PANTHER" id="PTHR47126:SF3">
    <property type="entry name" value="5'-ADENYLYLSULFATE REDUCTASE-LIKE 5"/>
    <property type="match status" value="1"/>
</dbReference>
<keyword evidence="1" id="KW-1133">Transmembrane helix</keyword>
<dbReference type="EMBL" id="RDQH01000338">
    <property type="protein sequence ID" value="RXH81679.1"/>
    <property type="molecule type" value="Genomic_DNA"/>
</dbReference>
<keyword evidence="2" id="KW-0732">Signal</keyword>
<dbReference type="InterPro" id="IPR044794">
    <property type="entry name" value="APRL5/7"/>
</dbReference>
<evidence type="ECO:0000313" key="5">
    <source>
        <dbReference type="EMBL" id="RXH81679.1"/>
    </source>
</evidence>
<dbReference type="InterPro" id="IPR049224">
    <property type="entry name" value="DUF6821"/>
</dbReference>
<gene>
    <name evidence="5" type="ORF">DVH24_035100</name>
</gene>
<name>A0A498IF87_MALDO</name>
<feature type="chain" id="PRO_5019827318" evidence="2">
    <location>
        <begin position="23"/>
        <end position="620"/>
    </location>
</feature>
<dbReference type="Pfam" id="PF00085">
    <property type="entry name" value="Thioredoxin"/>
    <property type="match status" value="1"/>
</dbReference>
<reference evidence="5 6" key="1">
    <citation type="submission" date="2018-10" db="EMBL/GenBank/DDBJ databases">
        <title>A high-quality apple genome assembly.</title>
        <authorList>
            <person name="Hu J."/>
        </authorList>
    </citation>
    <scope>NUCLEOTIDE SEQUENCE [LARGE SCALE GENOMIC DNA]</scope>
    <source>
        <strain evidence="6">cv. HFTH1</strain>
        <tissue evidence="5">Young leaf</tissue>
    </source>
</reference>
<keyword evidence="6" id="KW-1185">Reference proteome</keyword>